<accession>A0A8I0DTZ4</accession>
<organism evidence="2 3">
    <name type="scientific">Coprococcus hominis</name>
    <name type="common">ex Liu et al. 2022</name>
    <dbReference type="NCBI Taxonomy" id="2763039"/>
    <lineage>
        <taxon>Bacteria</taxon>
        <taxon>Bacillati</taxon>
        <taxon>Bacillota</taxon>
        <taxon>Clostridia</taxon>
        <taxon>Lachnospirales</taxon>
        <taxon>Lachnospiraceae</taxon>
        <taxon>Coprococcus</taxon>
    </lineage>
</organism>
<name>A0A8I0DTZ4_9FIRM</name>
<reference evidence="2 3" key="1">
    <citation type="submission" date="2020-08" db="EMBL/GenBank/DDBJ databases">
        <title>Genome public.</title>
        <authorList>
            <person name="Liu C."/>
            <person name="Sun Q."/>
        </authorList>
    </citation>
    <scope>NUCLEOTIDE SEQUENCE [LARGE SCALE GENOMIC DNA]</scope>
    <source>
        <strain evidence="2 3">NSJ-10</strain>
    </source>
</reference>
<dbReference type="Proteomes" id="UP000615234">
    <property type="component" value="Unassembled WGS sequence"/>
</dbReference>
<evidence type="ECO:0000259" key="1">
    <source>
        <dbReference type="PROSITE" id="PS50943"/>
    </source>
</evidence>
<dbReference type="InterPro" id="IPR010982">
    <property type="entry name" value="Lambda_DNA-bd_dom_sf"/>
</dbReference>
<dbReference type="RefSeq" id="WP_021944353.1">
    <property type="nucleotide sequence ID" value="NZ_JACOOX010000001.1"/>
</dbReference>
<dbReference type="InterPro" id="IPR001387">
    <property type="entry name" value="Cro/C1-type_HTH"/>
</dbReference>
<dbReference type="Gene3D" id="1.10.260.40">
    <property type="entry name" value="lambda repressor-like DNA-binding domains"/>
    <property type="match status" value="1"/>
</dbReference>
<dbReference type="CDD" id="cd00093">
    <property type="entry name" value="HTH_XRE"/>
    <property type="match status" value="1"/>
</dbReference>
<evidence type="ECO:0000313" key="2">
    <source>
        <dbReference type="EMBL" id="MBC5661586.1"/>
    </source>
</evidence>
<dbReference type="PROSITE" id="PS50943">
    <property type="entry name" value="HTH_CROC1"/>
    <property type="match status" value="1"/>
</dbReference>
<sequence length="67" mass="8165">MDEREVYGNEVRKLRDSMGMNRKKFCDYYGIPYRTVQDWEAGKRKMPSYVLRMMKYVAEKEQMIKVS</sequence>
<evidence type="ECO:0000313" key="3">
    <source>
        <dbReference type="Proteomes" id="UP000615234"/>
    </source>
</evidence>
<dbReference type="SUPFAM" id="SSF47413">
    <property type="entry name" value="lambda repressor-like DNA-binding domains"/>
    <property type="match status" value="1"/>
</dbReference>
<dbReference type="GO" id="GO:0003677">
    <property type="term" value="F:DNA binding"/>
    <property type="evidence" value="ECO:0007669"/>
    <property type="project" value="InterPro"/>
</dbReference>
<gene>
    <name evidence="2" type="ORF">H8S09_01545</name>
</gene>
<comment type="caution">
    <text evidence="2">The sequence shown here is derived from an EMBL/GenBank/DDBJ whole genome shotgun (WGS) entry which is preliminary data.</text>
</comment>
<dbReference type="EMBL" id="JACOOX010000001">
    <property type="protein sequence ID" value="MBC5661586.1"/>
    <property type="molecule type" value="Genomic_DNA"/>
</dbReference>
<dbReference type="AlphaFoldDB" id="A0A8I0DTZ4"/>
<keyword evidence="3" id="KW-1185">Reference proteome</keyword>
<protein>
    <submittedName>
        <fullName evidence="2">Helix-turn-helix domain-containing protein</fullName>
    </submittedName>
</protein>
<proteinExistence type="predicted"/>
<dbReference type="Pfam" id="PF01381">
    <property type="entry name" value="HTH_3"/>
    <property type="match status" value="1"/>
</dbReference>
<feature type="domain" description="HTH cro/C1-type" evidence="1">
    <location>
        <begin position="11"/>
        <end position="48"/>
    </location>
</feature>